<dbReference type="SFLD" id="SFLDG01206">
    <property type="entry name" value="Xi.1"/>
    <property type="match status" value="1"/>
</dbReference>
<keyword evidence="3" id="KW-1185">Reference proteome</keyword>
<dbReference type="InterPro" id="IPR047047">
    <property type="entry name" value="GST_Omega-like_C"/>
</dbReference>
<comment type="caution">
    <text evidence="2">The sequence shown here is derived from an EMBL/GenBank/DDBJ whole genome shotgun (WGS) entry which is preliminary data.</text>
</comment>
<proteinExistence type="predicted"/>
<dbReference type="PANTHER" id="PTHR32419:SF6">
    <property type="entry name" value="GLUTATHIONE S-TRANSFERASE OMEGA-LIKE 1-RELATED"/>
    <property type="match status" value="1"/>
</dbReference>
<sequence length="294" mass="33105">MATNFTGQIEEGGEFPPEANRYHLYVSLGCPFAHRVTMVRALKGLEDVIGLSIANCTLGKDGWSFATDAECPGAIPDSVNNFKFLREMYSLSDPNFAGRITVPVLFDTVKNRIVNNESGDIIKILNSSFNKFCKNPSLNLYPANLEMRIDQLNDMINTGINSGVYVAGYATTQDSYRAGVRLVHQTLSELDYILRKTPGGFLLGETLTESDVRLFPTLIRFDPIYVNVFKCNLSRVQDFPHLSAWLKRVFEVEGIRDTVNMRHIKNFYFLSDRASSWNPNRIVPLYNGPLLPSD</sequence>
<dbReference type="InterPro" id="IPR004045">
    <property type="entry name" value="Glutathione_S-Trfase_N"/>
</dbReference>
<dbReference type="OrthoDB" id="2309723at2759"/>
<dbReference type="GO" id="GO:0004364">
    <property type="term" value="F:glutathione transferase activity"/>
    <property type="evidence" value="ECO:0007669"/>
    <property type="project" value="InterPro"/>
</dbReference>
<dbReference type="Proteomes" id="UP000708208">
    <property type="component" value="Unassembled WGS sequence"/>
</dbReference>
<dbReference type="SFLD" id="SFLDS00019">
    <property type="entry name" value="Glutathione_Transferase_(cytos"/>
    <property type="match status" value="1"/>
</dbReference>
<protein>
    <recommendedName>
        <fullName evidence="1">GST C-terminal domain-containing protein</fullName>
    </recommendedName>
</protein>
<feature type="domain" description="GST C-terminal" evidence="1">
    <location>
        <begin position="142"/>
        <end position="267"/>
    </location>
</feature>
<dbReference type="PANTHER" id="PTHR32419">
    <property type="entry name" value="GLUTATHIONYL-HYDROQUINONE REDUCTASE"/>
    <property type="match status" value="1"/>
</dbReference>
<dbReference type="InterPro" id="IPR010987">
    <property type="entry name" value="Glutathione-S-Trfase_C-like"/>
</dbReference>
<dbReference type="InterPro" id="IPR016639">
    <property type="entry name" value="GST_Omega/GSH"/>
</dbReference>
<accession>A0A8J2K8A7</accession>
<gene>
    <name evidence="2" type="ORF">AFUS01_LOCUS21997</name>
</gene>
<dbReference type="CDD" id="cd03190">
    <property type="entry name" value="GST_C_Omega_like"/>
    <property type="match status" value="1"/>
</dbReference>
<dbReference type="Pfam" id="PF13410">
    <property type="entry name" value="GST_C_2"/>
    <property type="match status" value="1"/>
</dbReference>
<dbReference type="InterPro" id="IPR040079">
    <property type="entry name" value="Glutathione_S-Trfase"/>
</dbReference>
<dbReference type="AlphaFoldDB" id="A0A8J2K8A7"/>
<dbReference type="GO" id="GO:0005737">
    <property type="term" value="C:cytoplasm"/>
    <property type="evidence" value="ECO:0007669"/>
    <property type="project" value="TreeGrafter"/>
</dbReference>
<evidence type="ECO:0000259" key="1">
    <source>
        <dbReference type="PROSITE" id="PS50405"/>
    </source>
</evidence>
<name>A0A8J2K8A7_9HEXA</name>
<organism evidence="2 3">
    <name type="scientific">Allacma fusca</name>
    <dbReference type="NCBI Taxonomy" id="39272"/>
    <lineage>
        <taxon>Eukaryota</taxon>
        <taxon>Metazoa</taxon>
        <taxon>Ecdysozoa</taxon>
        <taxon>Arthropoda</taxon>
        <taxon>Hexapoda</taxon>
        <taxon>Collembola</taxon>
        <taxon>Symphypleona</taxon>
        <taxon>Sminthuridae</taxon>
        <taxon>Allacma</taxon>
    </lineage>
</organism>
<evidence type="ECO:0000313" key="2">
    <source>
        <dbReference type="EMBL" id="CAG7733559.1"/>
    </source>
</evidence>
<dbReference type="SFLD" id="SFLDG01148">
    <property type="entry name" value="Xi_(cytGST)"/>
    <property type="match status" value="1"/>
</dbReference>
<dbReference type="Pfam" id="PF13409">
    <property type="entry name" value="GST_N_2"/>
    <property type="match status" value="1"/>
</dbReference>
<dbReference type="PIRSF" id="PIRSF015753">
    <property type="entry name" value="GST"/>
    <property type="match status" value="1"/>
</dbReference>
<dbReference type="PROSITE" id="PS50405">
    <property type="entry name" value="GST_CTER"/>
    <property type="match status" value="1"/>
</dbReference>
<dbReference type="EMBL" id="CAJVCH010251058">
    <property type="protein sequence ID" value="CAG7733559.1"/>
    <property type="molecule type" value="Genomic_DNA"/>
</dbReference>
<evidence type="ECO:0000313" key="3">
    <source>
        <dbReference type="Proteomes" id="UP000708208"/>
    </source>
</evidence>
<reference evidence="2" key="1">
    <citation type="submission" date="2021-06" db="EMBL/GenBank/DDBJ databases">
        <authorList>
            <person name="Hodson N. C."/>
            <person name="Mongue J. A."/>
            <person name="Jaron S. K."/>
        </authorList>
    </citation>
    <scope>NUCLEOTIDE SEQUENCE</scope>
</reference>